<accession>A0A151ZFM7</accession>
<reference evidence="7 8" key="1">
    <citation type="submission" date="2015-12" db="EMBL/GenBank/DDBJ databases">
        <title>Dictyostelia acquired genes for synthesis and detection of signals that induce cell-type specialization by lateral gene transfer from prokaryotes.</title>
        <authorList>
            <person name="Gloeckner G."/>
            <person name="Schaap P."/>
        </authorList>
    </citation>
    <scope>NUCLEOTIDE SEQUENCE [LARGE SCALE GENOMIC DNA]</scope>
    <source>
        <strain evidence="7 8">TK</strain>
    </source>
</reference>
<keyword evidence="8" id="KW-1185">Reference proteome</keyword>
<organism evidence="7 8">
    <name type="scientific">Tieghemostelium lacteum</name>
    <name type="common">Slime mold</name>
    <name type="synonym">Dictyostelium lacteum</name>
    <dbReference type="NCBI Taxonomy" id="361077"/>
    <lineage>
        <taxon>Eukaryota</taxon>
        <taxon>Amoebozoa</taxon>
        <taxon>Evosea</taxon>
        <taxon>Eumycetozoa</taxon>
        <taxon>Dictyostelia</taxon>
        <taxon>Dictyosteliales</taxon>
        <taxon>Raperosteliaceae</taxon>
        <taxon>Tieghemostelium</taxon>
    </lineage>
</organism>
<dbReference type="PANTHER" id="PTHR48153">
    <property type="entry name" value="UFM1-SPECIFIC PROTEASE 2"/>
    <property type="match status" value="1"/>
</dbReference>
<evidence type="ECO:0000256" key="5">
    <source>
        <dbReference type="ARBA" id="ARBA00022807"/>
    </source>
</evidence>
<protein>
    <recommendedName>
        <fullName evidence="6">UFSP1/2/DUB catalytic domain-containing protein</fullName>
    </recommendedName>
</protein>
<dbReference type="GO" id="GO:0006508">
    <property type="term" value="P:proteolysis"/>
    <property type="evidence" value="ECO:0007669"/>
    <property type="project" value="UniProtKB-KW"/>
</dbReference>
<evidence type="ECO:0000313" key="8">
    <source>
        <dbReference type="Proteomes" id="UP000076078"/>
    </source>
</evidence>
<dbReference type="OrthoDB" id="417506at2759"/>
<dbReference type="AlphaFoldDB" id="A0A151ZFM7"/>
<dbReference type="FunFam" id="3.90.70.130:FF:000001">
    <property type="entry name" value="Probable Ufm1-specific protease 2"/>
    <property type="match status" value="1"/>
</dbReference>
<dbReference type="InterPro" id="IPR012462">
    <property type="entry name" value="UFSP1/2_DUB_cat"/>
</dbReference>
<dbReference type="STRING" id="361077.A0A151ZFM7"/>
<evidence type="ECO:0000256" key="4">
    <source>
        <dbReference type="ARBA" id="ARBA00022801"/>
    </source>
</evidence>
<name>A0A151ZFM7_TIELA</name>
<gene>
    <name evidence="7" type="ORF">DLAC_05355</name>
</gene>
<dbReference type="Pfam" id="PF07910">
    <property type="entry name" value="Peptidase_C78"/>
    <property type="match status" value="1"/>
</dbReference>
<comment type="caution">
    <text evidence="7">The sequence shown here is derived from an EMBL/GenBank/DDBJ whole genome shotgun (WGS) entry which is preliminary data.</text>
</comment>
<dbReference type="Proteomes" id="UP000076078">
    <property type="component" value="Unassembled WGS sequence"/>
</dbReference>
<sequence length="592" mass="67637">MTTSINEISVNQQLEDNDHILNEISDYKLFGINNIITHSQRITKESTRNETSILFPTSDIIEFVGIHCTFTLDGDVKDLNQHSLVSKEQLIRCTQLLKQICATVATFREIYYLSFTIINETEEEIRKSPMLFYSVNVKSSELSIITKSNRINLTDNTTFSEFLEKYSLVLVQIQSSPISLSTLLYHQNNNSFYFSYNSKLLLNSNEKLFEFLTPPQNSKLLQLKLYCKISNNSNNNNNNLIDNLTKLSIVSSDSSKNEKLIEVSTLCLVSKNISVNKSTELFLQSIRNQLTLQEQSSKDILKPCHFKLSIIPIPFTCMYPMDINSRSISDSSVANHEIRKKYHISLGLPLNKPLLRSLFQCNDISTLIKGTTAPSNSKQASVHLKDVHLELPKESQIGGTVYTVDGSYDYYHYQQDGMDDNGWGCAYRSMQTICSWLNYQQISNRSVPTHKEIQQTLVDMEDKEKSFLNSKQWIGAFEITLCLQQLYELDCKILNVKSGSEVQEKSRELARHFQTTGSPIMIGGGVLAYTLLGIDYNESTGDSRYLILDPHYVGPDQIKPIKEKGWCGWKKPDLFRKDAFYNFCMPQLPNDL</sequence>
<evidence type="ECO:0000313" key="7">
    <source>
        <dbReference type="EMBL" id="KYQ92776.1"/>
    </source>
</evidence>
<dbReference type="Gene3D" id="3.90.70.130">
    <property type="match status" value="1"/>
</dbReference>
<dbReference type="OMA" id="ICSWLRY"/>
<dbReference type="InterPro" id="IPR038765">
    <property type="entry name" value="Papain-like_cys_pep_sf"/>
</dbReference>
<evidence type="ECO:0000256" key="3">
    <source>
        <dbReference type="ARBA" id="ARBA00022786"/>
    </source>
</evidence>
<evidence type="ECO:0000256" key="2">
    <source>
        <dbReference type="ARBA" id="ARBA00022670"/>
    </source>
</evidence>
<keyword evidence="2" id="KW-0645">Protease</keyword>
<dbReference type="EMBL" id="LODT01000028">
    <property type="protein sequence ID" value="KYQ92776.1"/>
    <property type="molecule type" value="Genomic_DNA"/>
</dbReference>
<dbReference type="GO" id="GO:0071567">
    <property type="term" value="F:deUFMylase activity"/>
    <property type="evidence" value="ECO:0007669"/>
    <property type="project" value="TreeGrafter"/>
</dbReference>
<dbReference type="PANTHER" id="PTHR48153:SF2">
    <property type="entry name" value="UFM1-SPECIFIC PROTEASE 2"/>
    <property type="match status" value="1"/>
</dbReference>
<evidence type="ECO:0000256" key="1">
    <source>
        <dbReference type="ARBA" id="ARBA00008552"/>
    </source>
</evidence>
<keyword evidence="5" id="KW-0788">Thiol protease</keyword>
<feature type="domain" description="UFSP1/2/DUB catalytic" evidence="6">
    <location>
        <begin position="400"/>
        <end position="584"/>
    </location>
</feature>
<dbReference type="SUPFAM" id="SSF54001">
    <property type="entry name" value="Cysteine proteinases"/>
    <property type="match status" value="1"/>
</dbReference>
<dbReference type="FunCoup" id="A0A151ZFM7">
    <property type="interactions" value="1"/>
</dbReference>
<proteinExistence type="inferred from homology"/>
<dbReference type="InParanoid" id="A0A151ZFM7"/>
<keyword evidence="3" id="KW-0833">Ubl conjugation pathway</keyword>
<keyword evidence="4" id="KW-0378">Hydrolase</keyword>
<comment type="similarity">
    <text evidence="1">Belongs to the peptidase C78 family.</text>
</comment>
<evidence type="ECO:0000259" key="6">
    <source>
        <dbReference type="Pfam" id="PF07910"/>
    </source>
</evidence>